<accession>A0A1Q3E963</accession>
<dbReference type="PANTHER" id="PTHR21974">
    <property type="entry name" value="RE15880P"/>
    <property type="match status" value="1"/>
</dbReference>
<protein>
    <submittedName>
        <fullName evidence="3">Uncharacterized protein</fullName>
    </submittedName>
</protein>
<reference evidence="3 4" key="1">
    <citation type="submission" date="2016-08" db="EMBL/GenBank/DDBJ databases">
        <authorList>
            <consortium name="Lentinula edodes genome sequencing consortium"/>
            <person name="Sakamoto Y."/>
            <person name="Nakade K."/>
            <person name="Sato S."/>
            <person name="Yoshida Y."/>
            <person name="Miyazaki K."/>
            <person name="Natsume S."/>
            <person name="Konno N."/>
        </authorList>
    </citation>
    <scope>NUCLEOTIDE SEQUENCE [LARGE SCALE GENOMIC DNA]</scope>
    <source>
        <strain evidence="3 4">NBRC 111202</strain>
    </source>
</reference>
<feature type="region of interest" description="Disordered" evidence="2">
    <location>
        <begin position="439"/>
        <end position="480"/>
    </location>
</feature>
<feature type="compositionally biased region" description="Low complexity" evidence="2">
    <location>
        <begin position="443"/>
        <end position="460"/>
    </location>
</feature>
<dbReference type="STRING" id="5353.A0A1Q3E963"/>
<sequence length="480" mass="53486">MSSTFLQQAIAEHSSRHTELLNSLVQLESVPESLKEQTRLVDDLQAELEECEANVARLFENTRSQRRNADPGIISGGLKFSQVFRSRKEKEKDREREERNKRLFAEAMAEETKERDRRASLEQALTKAQASKTDFLNKMQEYDTIKAKIDALYTLIFNGPTPGFPKEDELEQLVQASYSVVERAKAGYNSENEALEILSRSERTFRECQAKLKDAIYWATALAMLAGGRTAEAKETASLRLANSLALKAQGFVREAQQFSPHIRTLEYPSIAREMPTRKENDTEFHEVLKAAAAELGNTYSQLLSERRACADRTADAKVAVQNAEQAVLDRKKELHELRKELFLDVVSKLKSGELAEPTDLDFEGLQDAPPSYELQHSVSHPHSYTHSDSHSGSHSRSHSHTISLSSMPPDLIIAKQHTGSLRQISTDFAAPAYDSALSSPISHPFSSTQTPSTPSASRPGGARSRTARPLPRLPQANAG</sequence>
<organism evidence="3 4">
    <name type="scientific">Lentinula edodes</name>
    <name type="common">Shiitake mushroom</name>
    <name type="synonym">Lentinus edodes</name>
    <dbReference type="NCBI Taxonomy" id="5353"/>
    <lineage>
        <taxon>Eukaryota</taxon>
        <taxon>Fungi</taxon>
        <taxon>Dikarya</taxon>
        <taxon>Basidiomycota</taxon>
        <taxon>Agaricomycotina</taxon>
        <taxon>Agaricomycetes</taxon>
        <taxon>Agaricomycetidae</taxon>
        <taxon>Agaricales</taxon>
        <taxon>Marasmiineae</taxon>
        <taxon>Omphalotaceae</taxon>
        <taxon>Lentinula</taxon>
    </lineage>
</organism>
<name>A0A1Q3E963_LENED</name>
<dbReference type="Proteomes" id="UP000188533">
    <property type="component" value="Unassembled WGS sequence"/>
</dbReference>
<evidence type="ECO:0000256" key="1">
    <source>
        <dbReference type="SAM" id="Coils"/>
    </source>
</evidence>
<comment type="caution">
    <text evidence="3">The sequence shown here is derived from an EMBL/GenBank/DDBJ whole genome shotgun (WGS) entry which is preliminary data.</text>
</comment>
<evidence type="ECO:0000313" key="4">
    <source>
        <dbReference type="Proteomes" id="UP000188533"/>
    </source>
</evidence>
<reference evidence="3 4" key="2">
    <citation type="submission" date="2017-02" db="EMBL/GenBank/DDBJ databases">
        <title>A genome survey and senescence transcriptome analysis in Lentinula edodes.</title>
        <authorList>
            <person name="Sakamoto Y."/>
            <person name="Nakade K."/>
            <person name="Sato S."/>
            <person name="Yoshida Y."/>
            <person name="Miyazaki K."/>
            <person name="Natsume S."/>
            <person name="Konno N."/>
        </authorList>
    </citation>
    <scope>NUCLEOTIDE SEQUENCE [LARGE SCALE GENOMIC DNA]</scope>
    <source>
        <strain evidence="3 4">NBRC 111202</strain>
    </source>
</reference>
<gene>
    <name evidence="3" type="ORF">LENED_005524</name>
</gene>
<proteinExistence type="predicted"/>
<evidence type="ECO:0000256" key="2">
    <source>
        <dbReference type="SAM" id="MobiDB-lite"/>
    </source>
</evidence>
<dbReference type="PANTHER" id="PTHR21974:SF2">
    <property type="entry name" value="RE15880P"/>
    <property type="match status" value="1"/>
</dbReference>
<dbReference type="EMBL" id="BDGU01000152">
    <property type="protein sequence ID" value="GAW03775.1"/>
    <property type="molecule type" value="Genomic_DNA"/>
</dbReference>
<feature type="coiled-coil region" evidence="1">
    <location>
        <begin position="34"/>
        <end position="61"/>
    </location>
</feature>
<dbReference type="AlphaFoldDB" id="A0A1Q3E963"/>
<feature type="region of interest" description="Disordered" evidence="2">
    <location>
        <begin position="362"/>
        <end position="408"/>
    </location>
</feature>
<keyword evidence="4" id="KW-1185">Reference proteome</keyword>
<evidence type="ECO:0000313" key="3">
    <source>
        <dbReference type="EMBL" id="GAW03775.1"/>
    </source>
</evidence>
<keyword evidence="1" id="KW-0175">Coiled coil</keyword>